<dbReference type="PRINTS" id="PR01415">
    <property type="entry name" value="ANKYRIN"/>
</dbReference>
<feature type="repeat" description="ANK" evidence="3">
    <location>
        <begin position="154"/>
        <end position="187"/>
    </location>
</feature>
<proteinExistence type="predicted"/>
<accession>A0A0H5REH4</accession>
<dbReference type="PROSITE" id="PS50297">
    <property type="entry name" value="ANK_REP_REGION"/>
    <property type="match status" value="3"/>
</dbReference>
<dbReference type="SMART" id="SM00248">
    <property type="entry name" value="ANK"/>
    <property type="match status" value="5"/>
</dbReference>
<dbReference type="SUPFAM" id="SSF48403">
    <property type="entry name" value="Ankyrin repeat"/>
    <property type="match status" value="1"/>
</dbReference>
<keyword evidence="1" id="KW-0677">Repeat</keyword>
<dbReference type="Pfam" id="PF12796">
    <property type="entry name" value="Ank_2"/>
    <property type="match status" value="1"/>
</dbReference>
<dbReference type="PROSITE" id="PS50088">
    <property type="entry name" value="ANK_REPEAT"/>
    <property type="match status" value="4"/>
</dbReference>
<name>A0A0H5REH4_9EUKA</name>
<reference evidence="4" key="1">
    <citation type="submission" date="2015-04" db="EMBL/GenBank/DDBJ databases">
        <title>The genome sequence of the plant pathogenic Rhizarian Plasmodiophora brassicae reveals insights in its biotrophic life cycle and the origin of chitin synthesis.</title>
        <authorList>
            <person name="Schwelm A."/>
            <person name="Fogelqvist J."/>
            <person name="Knaust A."/>
            <person name="Julke S."/>
            <person name="Lilja T."/>
            <person name="Dhandapani V."/>
            <person name="Bonilla-Rosso G."/>
            <person name="Karlsson M."/>
            <person name="Shevchenko A."/>
            <person name="Choi S.R."/>
            <person name="Kim H.G."/>
            <person name="Park J.Y."/>
            <person name="Lim Y.P."/>
            <person name="Ludwig-Muller J."/>
            <person name="Dixelius C."/>
        </authorList>
    </citation>
    <scope>NUCLEOTIDE SEQUENCE</scope>
    <source>
        <tissue evidence="4">Potato root galls</tissue>
    </source>
</reference>
<dbReference type="AlphaFoldDB" id="A0A0H5REH4"/>
<feature type="repeat" description="ANK" evidence="3">
    <location>
        <begin position="14"/>
        <end position="40"/>
    </location>
</feature>
<evidence type="ECO:0000256" key="3">
    <source>
        <dbReference type="PROSITE-ProRule" id="PRU00023"/>
    </source>
</evidence>
<feature type="repeat" description="ANK" evidence="3">
    <location>
        <begin position="118"/>
        <end position="150"/>
    </location>
</feature>
<sequence length="187" mass="20941">MTNIAHIIDATNQYGETPIVVAAKLRYWNIVHFLLNKGADPMIPTLSGQTLLHLAASDGRVGVINAIFRDDRVDLKPINSKDGFDGNTPLHLAMLSEDLPATKALLDHGADQTVSNKHGWTLLHHAAENRWVRIAEQLLLVNANPNYVNHQDDKTRTPLHLAVLRFQFYRDTRTISMVRLLLQNGAD</sequence>
<dbReference type="PANTHER" id="PTHR24198">
    <property type="entry name" value="ANKYRIN REPEAT AND PROTEIN KINASE DOMAIN-CONTAINING PROTEIN"/>
    <property type="match status" value="1"/>
</dbReference>
<evidence type="ECO:0000256" key="1">
    <source>
        <dbReference type="ARBA" id="ARBA00022737"/>
    </source>
</evidence>
<keyword evidence="2 3" id="KW-0040">ANK repeat</keyword>
<dbReference type="InterPro" id="IPR002110">
    <property type="entry name" value="Ankyrin_rpt"/>
</dbReference>
<dbReference type="Pfam" id="PF00023">
    <property type="entry name" value="Ank"/>
    <property type="match status" value="2"/>
</dbReference>
<dbReference type="EMBL" id="HACM01011966">
    <property type="protein sequence ID" value="CRZ12408.1"/>
    <property type="molecule type" value="Transcribed_RNA"/>
</dbReference>
<organism evidence="4">
    <name type="scientific">Spongospora subterranea</name>
    <dbReference type="NCBI Taxonomy" id="70186"/>
    <lineage>
        <taxon>Eukaryota</taxon>
        <taxon>Sar</taxon>
        <taxon>Rhizaria</taxon>
        <taxon>Endomyxa</taxon>
        <taxon>Phytomyxea</taxon>
        <taxon>Plasmodiophorida</taxon>
        <taxon>Plasmodiophoridae</taxon>
        <taxon>Spongospora</taxon>
    </lineage>
</organism>
<feature type="non-terminal residue" evidence="4">
    <location>
        <position position="187"/>
    </location>
</feature>
<evidence type="ECO:0000313" key="4">
    <source>
        <dbReference type="EMBL" id="CRZ12408.1"/>
    </source>
</evidence>
<dbReference type="Gene3D" id="1.25.40.20">
    <property type="entry name" value="Ankyrin repeat-containing domain"/>
    <property type="match status" value="3"/>
</dbReference>
<evidence type="ECO:0000256" key="2">
    <source>
        <dbReference type="ARBA" id="ARBA00023043"/>
    </source>
</evidence>
<dbReference type="InterPro" id="IPR036770">
    <property type="entry name" value="Ankyrin_rpt-contain_sf"/>
</dbReference>
<feature type="repeat" description="ANK" evidence="3">
    <location>
        <begin position="85"/>
        <end position="117"/>
    </location>
</feature>
<dbReference type="PANTHER" id="PTHR24198:SF165">
    <property type="entry name" value="ANKYRIN REPEAT-CONTAINING PROTEIN-RELATED"/>
    <property type="match status" value="1"/>
</dbReference>
<protein>
    <submittedName>
        <fullName evidence="4">Uncharacterized protein</fullName>
    </submittedName>
</protein>